<organism evidence="2 3">
    <name type="scientific">Photorhabdus khanii subsp. guanajuatensis</name>
    <dbReference type="NCBI Taxonomy" id="2100166"/>
    <lineage>
        <taxon>Bacteria</taxon>
        <taxon>Pseudomonadati</taxon>
        <taxon>Pseudomonadota</taxon>
        <taxon>Gammaproteobacteria</taxon>
        <taxon>Enterobacterales</taxon>
        <taxon>Morganellaceae</taxon>
        <taxon>Photorhabdus</taxon>
    </lineage>
</organism>
<dbReference type="RefSeq" id="WP_132355057.1">
    <property type="nucleotide sequence ID" value="NZ_CAWOJO010000024.1"/>
</dbReference>
<reference evidence="2 3" key="1">
    <citation type="journal article" date="2019" name="Int. J. Syst. Evol. Microbiol.">
        <title>Photorhabdus khanii subsp. guanajuatensis subsp. nov., isolated from Heterorhabditis atacamensis, and Photorhabdus luminescens subsp. mexicana subsp. nov., isolated from Heterorhabditis mexicana entomopathogenic nematodes.</title>
        <authorList>
            <person name="Machado R.A.R."/>
            <person name="Bruno P."/>
            <person name="Arce C.C.M."/>
            <person name="Liechti N."/>
            <person name="Kohler A."/>
            <person name="Bernal J."/>
            <person name="Bruggmann R."/>
            <person name="Turlings T.C.J."/>
        </authorList>
    </citation>
    <scope>NUCLEOTIDE SEQUENCE [LARGE SCALE GENOMIC DNA]</scope>
    <source>
        <strain evidence="2 3">MEX20-17</strain>
    </source>
</reference>
<protein>
    <submittedName>
        <fullName evidence="2">Type IV pilus biogenesis protein PilP</fullName>
    </submittedName>
</protein>
<evidence type="ECO:0000313" key="3">
    <source>
        <dbReference type="Proteomes" id="UP000295598"/>
    </source>
</evidence>
<name>A0A4R4JJ04_9GAMM</name>
<dbReference type="EMBL" id="PUJY01000024">
    <property type="protein sequence ID" value="TDB53682.1"/>
    <property type="molecule type" value="Genomic_DNA"/>
</dbReference>
<comment type="caution">
    <text evidence="2">The sequence shown here is derived from an EMBL/GenBank/DDBJ whole genome shotgun (WGS) entry which is preliminary data.</text>
</comment>
<dbReference type="InterPro" id="IPR022753">
    <property type="entry name" value="T4SS_pilus_biogen_PilP"/>
</dbReference>
<dbReference type="AlphaFoldDB" id="A0A4R4JJ04"/>
<dbReference type="Proteomes" id="UP000295598">
    <property type="component" value="Unassembled WGS sequence"/>
</dbReference>
<keyword evidence="1" id="KW-0175">Coiled coil</keyword>
<accession>A0A4R4JJ04</accession>
<proteinExistence type="predicted"/>
<evidence type="ECO:0000256" key="1">
    <source>
        <dbReference type="SAM" id="Coils"/>
    </source>
</evidence>
<gene>
    <name evidence="2" type="primary">pilP</name>
    <name evidence="2" type="ORF">C5467_14670</name>
</gene>
<dbReference type="NCBIfam" id="TIGR03021">
    <property type="entry name" value="pilP_fam"/>
    <property type="match status" value="1"/>
</dbReference>
<evidence type="ECO:0000313" key="2">
    <source>
        <dbReference type="EMBL" id="TDB53682.1"/>
    </source>
</evidence>
<sequence length="51" mass="5625">MGITAASTGVTVGQLEHLQAKNLLLEAELQRAKLQRQLAESQHLGFSDCRY</sequence>
<feature type="coiled-coil region" evidence="1">
    <location>
        <begin position="15"/>
        <end position="44"/>
    </location>
</feature>